<organism evidence="2 3">
    <name type="scientific">Phycicoccus avicenniae</name>
    <dbReference type="NCBI Taxonomy" id="2828860"/>
    <lineage>
        <taxon>Bacteria</taxon>
        <taxon>Bacillati</taxon>
        <taxon>Actinomycetota</taxon>
        <taxon>Actinomycetes</taxon>
        <taxon>Micrococcales</taxon>
        <taxon>Intrasporangiaceae</taxon>
        <taxon>Phycicoccus</taxon>
    </lineage>
</organism>
<reference evidence="2" key="1">
    <citation type="submission" date="2021-04" db="EMBL/GenBank/DDBJ databases">
        <title>Phycicoccus avicenniae sp. nov., a novel endophytic actinomycetes isolated from branch of Avicennia mariana.</title>
        <authorList>
            <person name="Tuo L."/>
        </authorList>
    </citation>
    <scope>NUCLEOTIDE SEQUENCE</scope>
    <source>
        <strain evidence="2">BSK3Z-2</strain>
    </source>
</reference>
<evidence type="ECO:0000313" key="3">
    <source>
        <dbReference type="Proteomes" id="UP000677016"/>
    </source>
</evidence>
<feature type="compositionally biased region" description="Basic and acidic residues" evidence="1">
    <location>
        <begin position="11"/>
        <end position="21"/>
    </location>
</feature>
<proteinExistence type="predicted"/>
<dbReference type="EMBL" id="JAGSNF010000003">
    <property type="protein sequence ID" value="MBR7742409.1"/>
    <property type="molecule type" value="Genomic_DNA"/>
</dbReference>
<name>A0A941D5C8_9MICO</name>
<accession>A0A941D5C8</accession>
<dbReference type="RefSeq" id="WP_211601546.1">
    <property type="nucleotide sequence ID" value="NZ_JAGSNF010000003.1"/>
</dbReference>
<keyword evidence="3" id="KW-1185">Reference proteome</keyword>
<protein>
    <recommendedName>
        <fullName evidence="4">MOSC domain-containing protein</fullName>
    </recommendedName>
</protein>
<dbReference type="Proteomes" id="UP000677016">
    <property type="component" value="Unassembled WGS sequence"/>
</dbReference>
<dbReference type="SUPFAM" id="SSF50800">
    <property type="entry name" value="PK beta-barrel domain-like"/>
    <property type="match status" value="1"/>
</dbReference>
<dbReference type="AlphaFoldDB" id="A0A941D5C8"/>
<feature type="region of interest" description="Disordered" evidence="1">
    <location>
        <begin position="1"/>
        <end position="21"/>
    </location>
</feature>
<evidence type="ECO:0008006" key="4">
    <source>
        <dbReference type="Google" id="ProtNLM"/>
    </source>
</evidence>
<comment type="caution">
    <text evidence="2">The sequence shown here is derived from an EMBL/GenBank/DDBJ whole genome shotgun (WGS) entry which is preliminary data.</text>
</comment>
<evidence type="ECO:0000313" key="2">
    <source>
        <dbReference type="EMBL" id="MBR7742409.1"/>
    </source>
</evidence>
<gene>
    <name evidence="2" type="ORF">KC207_03770</name>
</gene>
<sequence length="114" mass="11723">MTMTVQALHTFPERGQDGREHERAEVTAEGLVGDRPKRAAVSVVGHDAPATRANLVLDVPTAQVESLAGRLVRVGGVLLAVEATGNACPGLYAAVGEPGTLAVGDAVEVVEEEA</sequence>
<evidence type="ECO:0000256" key="1">
    <source>
        <dbReference type="SAM" id="MobiDB-lite"/>
    </source>
</evidence>
<dbReference type="InterPro" id="IPR011037">
    <property type="entry name" value="Pyrv_Knase-like_insert_dom_sf"/>
</dbReference>